<comment type="caution">
    <text evidence="7">The sequence shown here is derived from an EMBL/GenBank/DDBJ whole genome shotgun (WGS) entry which is preliminary data.</text>
</comment>
<feature type="domain" description="Response regulatory" evidence="6">
    <location>
        <begin position="577"/>
        <end position="693"/>
    </location>
</feature>
<dbReference type="PROSITE" id="PS50110">
    <property type="entry name" value="RESPONSE_REGULATORY"/>
    <property type="match status" value="1"/>
</dbReference>
<sequence length="703" mass="75349">MRPAARLRERVIAGGLLLILAFIGSAAYDGWRLHQQVMAVNERELGNLATALAGEADRNLQSVDVLLRDTASWYESFPWRTEPEAVVAALSSRAVGVPQVSVLTLVDASGMQRFRSRPTGEPMADVSDRAYFLKQRDTDTGGLVINEPIVTRTEREPAVVISRRLSRPDGSFDGVVTAIVTLQALQSAYSAIQFGEGSSLVLAQEDGSVVVQQPANAPRTRFPELSALKDGALIDRAASPIDGRAKLIAVVGVGTLPLILAITRDEDEALRPWYDEMWSASIRTGVVCLLVGLVVVALLRQLRRQAEAASERRRLEARLQQTQRLEALGTLAGGIAHDFNNILGAILGFGELAQQQAEPGSALRRHIDRVLQGGARARLLVRRILDFSRSGVTDRAPVHVQTLMEEIVAMLASTLPAGVDLQAQLDAGDAAVLGDATQLYQVAMNICTNAVQAIEGAGTVSIRLRRVDVGAPRVLMHTELAAGPHVCLEVRDTGVGIPPEALQRIFEPFFTTKKQGEGTGLGLAVVHGIVADLGGAIDVASVPGEGTQVSVWLPVCGECAPATVPDTGEWPAGQGEVVMVVDDEQALVELAEETLAGLGYEPVGFESAERALQAFEADPDRFDALLSDEMLPGMPGTELARLLRAQRPELPVLLMSGKVNQAMVERAQAAGVHAVLHKPLALRELATRLSEALRDRTGARRYS</sequence>
<dbReference type="AlphaFoldDB" id="A0A502DX00"/>
<dbReference type="EC" id="2.7.13.3" evidence="2"/>
<dbReference type="SMART" id="SM00448">
    <property type="entry name" value="REC"/>
    <property type="match status" value="1"/>
</dbReference>
<feature type="domain" description="Histidine kinase" evidence="5">
    <location>
        <begin position="334"/>
        <end position="557"/>
    </location>
</feature>
<dbReference type="Proteomes" id="UP000319212">
    <property type="component" value="Unassembled WGS sequence"/>
</dbReference>
<keyword evidence="7" id="KW-0418">Kinase</keyword>
<dbReference type="InterPro" id="IPR003661">
    <property type="entry name" value="HisK_dim/P_dom"/>
</dbReference>
<evidence type="ECO:0000259" key="5">
    <source>
        <dbReference type="PROSITE" id="PS50109"/>
    </source>
</evidence>
<dbReference type="InterPro" id="IPR003594">
    <property type="entry name" value="HATPase_dom"/>
</dbReference>
<dbReference type="SMART" id="SM00388">
    <property type="entry name" value="HisKA"/>
    <property type="match status" value="1"/>
</dbReference>
<accession>A0A502DX00</accession>
<dbReference type="CDD" id="cd00156">
    <property type="entry name" value="REC"/>
    <property type="match status" value="1"/>
</dbReference>
<dbReference type="PANTHER" id="PTHR43065:SF42">
    <property type="entry name" value="TWO-COMPONENT SENSOR PPRA"/>
    <property type="match status" value="1"/>
</dbReference>
<dbReference type="Gene3D" id="3.40.50.2300">
    <property type="match status" value="1"/>
</dbReference>
<dbReference type="InterPro" id="IPR005467">
    <property type="entry name" value="His_kinase_dom"/>
</dbReference>
<dbReference type="SUPFAM" id="SSF52172">
    <property type="entry name" value="CheY-like"/>
    <property type="match status" value="1"/>
</dbReference>
<dbReference type="Gene3D" id="3.30.565.10">
    <property type="entry name" value="Histidine kinase-like ATPase, C-terminal domain"/>
    <property type="match status" value="1"/>
</dbReference>
<evidence type="ECO:0000313" key="7">
    <source>
        <dbReference type="EMBL" id="TPG28680.1"/>
    </source>
</evidence>
<reference evidence="7 8" key="1">
    <citation type="journal article" date="2019" name="Environ. Microbiol.">
        <title>Species interactions and distinct microbial communities in high Arctic permafrost affected cryosols are associated with the CH4 and CO2 gas fluxes.</title>
        <authorList>
            <person name="Altshuler I."/>
            <person name="Hamel J."/>
            <person name="Turney S."/>
            <person name="Magnuson E."/>
            <person name="Levesque R."/>
            <person name="Greer C."/>
            <person name="Whyte L.G."/>
        </authorList>
    </citation>
    <scope>NUCLEOTIDE SEQUENCE [LARGE SCALE GENOMIC DNA]</scope>
    <source>
        <strain evidence="7 8">S06.C</strain>
    </source>
</reference>
<dbReference type="SMART" id="SM00387">
    <property type="entry name" value="HATPase_c"/>
    <property type="match status" value="1"/>
</dbReference>
<dbReference type="InterPro" id="IPR004358">
    <property type="entry name" value="Sig_transdc_His_kin-like_C"/>
</dbReference>
<dbReference type="GO" id="GO:0000155">
    <property type="term" value="F:phosphorelay sensor kinase activity"/>
    <property type="evidence" value="ECO:0007669"/>
    <property type="project" value="InterPro"/>
</dbReference>
<dbReference type="RefSeq" id="WP_140840423.1">
    <property type="nucleotide sequence ID" value="NZ_RCZI01000002.1"/>
</dbReference>
<feature type="modified residue" description="4-aspartylphosphate" evidence="4">
    <location>
        <position position="628"/>
    </location>
</feature>
<dbReference type="PRINTS" id="PR00344">
    <property type="entry name" value="BCTRLSENSOR"/>
</dbReference>
<dbReference type="Gene3D" id="1.10.287.130">
    <property type="match status" value="1"/>
</dbReference>
<evidence type="ECO:0000256" key="3">
    <source>
        <dbReference type="ARBA" id="ARBA00022553"/>
    </source>
</evidence>
<dbReference type="CDD" id="cd00082">
    <property type="entry name" value="HisKA"/>
    <property type="match status" value="1"/>
</dbReference>
<dbReference type="InterPro" id="IPR036097">
    <property type="entry name" value="HisK_dim/P_sf"/>
</dbReference>
<dbReference type="CDD" id="cd12914">
    <property type="entry name" value="PDC1_DGC_like"/>
    <property type="match status" value="1"/>
</dbReference>
<evidence type="ECO:0000313" key="8">
    <source>
        <dbReference type="Proteomes" id="UP000319212"/>
    </source>
</evidence>
<dbReference type="SUPFAM" id="SSF55874">
    <property type="entry name" value="ATPase domain of HSP90 chaperone/DNA topoisomerase II/histidine kinase"/>
    <property type="match status" value="1"/>
</dbReference>
<dbReference type="Pfam" id="PF00072">
    <property type="entry name" value="Response_reg"/>
    <property type="match status" value="1"/>
</dbReference>
<protein>
    <recommendedName>
        <fullName evidence="2">histidine kinase</fullName>
        <ecNumber evidence="2">2.7.13.3</ecNumber>
    </recommendedName>
</protein>
<dbReference type="CDD" id="cd12915">
    <property type="entry name" value="PDC2_DGC_like"/>
    <property type="match status" value="1"/>
</dbReference>
<keyword evidence="7" id="KW-0808">Transferase</keyword>
<evidence type="ECO:0000259" key="6">
    <source>
        <dbReference type="PROSITE" id="PS50110"/>
    </source>
</evidence>
<dbReference type="PROSITE" id="PS50109">
    <property type="entry name" value="HIS_KIN"/>
    <property type="match status" value="1"/>
</dbReference>
<dbReference type="Pfam" id="PF00512">
    <property type="entry name" value="HisKA"/>
    <property type="match status" value="1"/>
</dbReference>
<dbReference type="InterPro" id="IPR001789">
    <property type="entry name" value="Sig_transdc_resp-reg_receiver"/>
</dbReference>
<dbReference type="SUPFAM" id="SSF47384">
    <property type="entry name" value="Homodimeric domain of signal transducing histidine kinase"/>
    <property type="match status" value="1"/>
</dbReference>
<keyword evidence="3 4" id="KW-0597">Phosphoprotein</keyword>
<dbReference type="Gene3D" id="3.30.450.20">
    <property type="entry name" value="PAS domain"/>
    <property type="match status" value="2"/>
</dbReference>
<gene>
    <name evidence="7" type="ORF">EAH82_07760</name>
</gene>
<proteinExistence type="predicted"/>
<dbReference type="Pfam" id="PF02518">
    <property type="entry name" value="HATPase_c"/>
    <property type="match status" value="1"/>
</dbReference>
<dbReference type="EMBL" id="RCZI01000002">
    <property type="protein sequence ID" value="TPG28680.1"/>
    <property type="molecule type" value="Genomic_DNA"/>
</dbReference>
<organism evidence="7 8">
    <name type="scientific">Variovorax guangxiensis</name>
    <dbReference type="NCBI Taxonomy" id="1775474"/>
    <lineage>
        <taxon>Bacteria</taxon>
        <taxon>Pseudomonadati</taxon>
        <taxon>Pseudomonadota</taxon>
        <taxon>Betaproteobacteria</taxon>
        <taxon>Burkholderiales</taxon>
        <taxon>Comamonadaceae</taxon>
        <taxon>Variovorax</taxon>
    </lineage>
</organism>
<comment type="catalytic activity">
    <reaction evidence="1">
        <text>ATP + protein L-histidine = ADP + protein N-phospho-L-histidine.</text>
        <dbReference type="EC" id="2.7.13.3"/>
    </reaction>
</comment>
<name>A0A502DX00_9BURK</name>
<dbReference type="InterPro" id="IPR036890">
    <property type="entry name" value="HATPase_C_sf"/>
</dbReference>
<dbReference type="OrthoDB" id="5389366at2"/>
<evidence type="ECO:0000256" key="1">
    <source>
        <dbReference type="ARBA" id="ARBA00000085"/>
    </source>
</evidence>
<evidence type="ECO:0000256" key="2">
    <source>
        <dbReference type="ARBA" id="ARBA00012438"/>
    </source>
</evidence>
<evidence type="ECO:0000256" key="4">
    <source>
        <dbReference type="PROSITE-ProRule" id="PRU00169"/>
    </source>
</evidence>
<dbReference type="InterPro" id="IPR011006">
    <property type="entry name" value="CheY-like_superfamily"/>
</dbReference>
<dbReference type="PANTHER" id="PTHR43065">
    <property type="entry name" value="SENSOR HISTIDINE KINASE"/>
    <property type="match status" value="1"/>
</dbReference>